<gene>
    <name evidence="2" type="ORF">BpHYR1_016906</name>
</gene>
<keyword evidence="3" id="KW-1185">Reference proteome</keyword>
<reference evidence="2 3" key="1">
    <citation type="journal article" date="2018" name="Sci. Rep.">
        <title>Genomic signatures of local adaptation to the degree of environmental predictability in rotifers.</title>
        <authorList>
            <person name="Franch-Gras L."/>
            <person name="Hahn C."/>
            <person name="Garcia-Roger E.M."/>
            <person name="Carmona M.J."/>
            <person name="Serra M."/>
            <person name="Gomez A."/>
        </authorList>
    </citation>
    <scope>NUCLEOTIDE SEQUENCE [LARGE SCALE GENOMIC DNA]</scope>
    <source>
        <strain evidence="2">HYR1</strain>
    </source>
</reference>
<accession>A0A3M7RG19</accession>
<keyword evidence="1" id="KW-1133">Transmembrane helix</keyword>
<dbReference type="EMBL" id="REGN01003439">
    <property type="protein sequence ID" value="RNA22516.1"/>
    <property type="molecule type" value="Genomic_DNA"/>
</dbReference>
<dbReference type="Proteomes" id="UP000276133">
    <property type="component" value="Unassembled WGS sequence"/>
</dbReference>
<keyword evidence="1" id="KW-0472">Membrane</keyword>
<organism evidence="2 3">
    <name type="scientific">Brachionus plicatilis</name>
    <name type="common">Marine rotifer</name>
    <name type="synonym">Brachionus muelleri</name>
    <dbReference type="NCBI Taxonomy" id="10195"/>
    <lineage>
        <taxon>Eukaryota</taxon>
        <taxon>Metazoa</taxon>
        <taxon>Spiralia</taxon>
        <taxon>Gnathifera</taxon>
        <taxon>Rotifera</taxon>
        <taxon>Eurotatoria</taxon>
        <taxon>Monogononta</taxon>
        <taxon>Pseudotrocha</taxon>
        <taxon>Ploima</taxon>
        <taxon>Brachionidae</taxon>
        <taxon>Brachionus</taxon>
    </lineage>
</organism>
<keyword evidence="1" id="KW-0812">Transmembrane</keyword>
<evidence type="ECO:0000313" key="2">
    <source>
        <dbReference type="EMBL" id="RNA22516.1"/>
    </source>
</evidence>
<name>A0A3M7RG19_BRAPC</name>
<dbReference type="AlphaFoldDB" id="A0A3M7RG19"/>
<proteinExistence type="predicted"/>
<evidence type="ECO:0000313" key="3">
    <source>
        <dbReference type="Proteomes" id="UP000276133"/>
    </source>
</evidence>
<evidence type="ECO:0000256" key="1">
    <source>
        <dbReference type="SAM" id="Phobius"/>
    </source>
</evidence>
<feature type="transmembrane region" description="Helical" evidence="1">
    <location>
        <begin position="14"/>
        <end position="33"/>
    </location>
</feature>
<sequence>MGILVILDWRYSSVVWYLCFLILQLFSMLTLNFNHHFADQLSNPDRLIKKVEKVEKLLY</sequence>
<comment type="caution">
    <text evidence="2">The sequence shown here is derived from an EMBL/GenBank/DDBJ whole genome shotgun (WGS) entry which is preliminary data.</text>
</comment>
<protein>
    <submittedName>
        <fullName evidence="2">Uncharacterized protein</fullName>
    </submittedName>
</protein>